<dbReference type="Proteomes" id="UP000294933">
    <property type="component" value="Unassembled WGS sequence"/>
</dbReference>
<protein>
    <submittedName>
        <fullName evidence="1">Uncharacterized protein</fullName>
    </submittedName>
</protein>
<sequence>MPPRHLISRATDPSGTVTITASATPSSVAGSASALKEAFSVTSLEIASQASGSAYDSLWSNQNRVLLAIVVIVTVSIIIQRARKVTPEPFVRMPDARIVFVRPTLVKMPSQQGKDGK</sequence>
<proteinExistence type="predicted"/>
<dbReference type="AlphaFoldDB" id="A0A4Y7PVP6"/>
<reference evidence="1 2" key="1">
    <citation type="submission" date="2018-06" db="EMBL/GenBank/DDBJ databases">
        <title>A transcriptomic atlas of mushroom development highlights an independent origin of complex multicellularity.</title>
        <authorList>
            <consortium name="DOE Joint Genome Institute"/>
            <person name="Krizsan K."/>
            <person name="Almasi E."/>
            <person name="Merenyi Z."/>
            <person name="Sahu N."/>
            <person name="Viragh M."/>
            <person name="Koszo T."/>
            <person name="Mondo S."/>
            <person name="Kiss B."/>
            <person name="Balint B."/>
            <person name="Kues U."/>
            <person name="Barry K."/>
            <person name="Hegedus J.C."/>
            <person name="Henrissat B."/>
            <person name="Johnson J."/>
            <person name="Lipzen A."/>
            <person name="Ohm R."/>
            <person name="Nagy I."/>
            <person name="Pangilinan J."/>
            <person name="Yan J."/>
            <person name="Xiong Y."/>
            <person name="Grigoriev I.V."/>
            <person name="Hibbett D.S."/>
            <person name="Nagy L.G."/>
        </authorList>
    </citation>
    <scope>NUCLEOTIDE SEQUENCE [LARGE SCALE GENOMIC DNA]</scope>
    <source>
        <strain evidence="1 2">SZMC22713</strain>
    </source>
</reference>
<evidence type="ECO:0000313" key="2">
    <source>
        <dbReference type="Proteomes" id="UP000294933"/>
    </source>
</evidence>
<name>A0A4Y7PVP6_9AGAM</name>
<dbReference type="VEuPathDB" id="FungiDB:BD410DRAFT_805926"/>
<gene>
    <name evidence="1" type="ORF">BD410DRAFT_805926</name>
</gene>
<dbReference type="EMBL" id="ML170199">
    <property type="protein sequence ID" value="TDL19141.1"/>
    <property type="molecule type" value="Genomic_DNA"/>
</dbReference>
<organism evidence="1 2">
    <name type="scientific">Rickenella mellea</name>
    <dbReference type="NCBI Taxonomy" id="50990"/>
    <lineage>
        <taxon>Eukaryota</taxon>
        <taxon>Fungi</taxon>
        <taxon>Dikarya</taxon>
        <taxon>Basidiomycota</taxon>
        <taxon>Agaricomycotina</taxon>
        <taxon>Agaricomycetes</taxon>
        <taxon>Hymenochaetales</taxon>
        <taxon>Rickenellaceae</taxon>
        <taxon>Rickenella</taxon>
    </lineage>
</organism>
<evidence type="ECO:0000313" key="1">
    <source>
        <dbReference type="EMBL" id="TDL19141.1"/>
    </source>
</evidence>
<keyword evidence="2" id="KW-1185">Reference proteome</keyword>
<accession>A0A4Y7PVP6</accession>